<comment type="caution">
    <text evidence="3">The sequence shown here is derived from an EMBL/GenBank/DDBJ whole genome shotgun (WGS) entry which is preliminary data.</text>
</comment>
<dbReference type="GO" id="GO:0006307">
    <property type="term" value="P:DNA alkylation repair"/>
    <property type="evidence" value="ECO:0007669"/>
    <property type="project" value="InterPro"/>
</dbReference>
<organism evidence="3 4">
    <name type="scientific">Bondarzewia mesenterica</name>
    <dbReference type="NCBI Taxonomy" id="1095465"/>
    <lineage>
        <taxon>Eukaryota</taxon>
        <taxon>Fungi</taxon>
        <taxon>Dikarya</taxon>
        <taxon>Basidiomycota</taxon>
        <taxon>Agaricomycotina</taxon>
        <taxon>Agaricomycetes</taxon>
        <taxon>Russulales</taxon>
        <taxon>Bondarzewiaceae</taxon>
        <taxon>Bondarzewia</taxon>
    </lineage>
</organism>
<feature type="region of interest" description="Disordered" evidence="1">
    <location>
        <begin position="46"/>
        <end position="116"/>
    </location>
</feature>
<proteinExistence type="predicted"/>
<dbReference type="InterPro" id="IPR032854">
    <property type="entry name" value="ALKBH3"/>
</dbReference>
<evidence type="ECO:0000256" key="1">
    <source>
        <dbReference type="SAM" id="MobiDB-lite"/>
    </source>
</evidence>
<accession>A0A4S4M755</accession>
<dbReference type="PROSITE" id="PS51471">
    <property type="entry name" value="FE2OG_OXY"/>
    <property type="match status" value="1"/>
</dbReference>
<gene>
    <name evidence="3" type="ORF">EW146_g972</name>
</gene>
<dbReference type="InterPro" id="IPR037151">
    <property type="entry name" value="AlkB-like_sf"/>
</dbReference>
<keyword evidence="4" id="KW-1185">Reference proteome</keyword>
<dbReference type="PANTHER" id="PTHR31212">
    <property type="entry name" value="ALPHA-KETOGLUTARATE-DEPENDENT DIOXYGENASE ALKB HOMOLOG 3"/>
    <property type="match status" value="1"/>
</dbReference>
<feature type="domain" description="Fe2OG dioxygenase" evidence="2">
    <location>
        <begin position="279"/>
        <end position="404"/>
    </location>
</feature>
<dbReference type="Pfam" id="PF13532">
    <property type="entry name" value="2OG-FeII_Oxy_2"/>
    <property type="match status" value="1"/>
</dbReference>
<dbReference type="AlphaFoldDB" id="A0A4S4M755"/>
<protein>
    <recommendedName>
        <fullName evidence="2">Fe2OG dioxygenase domain-containing protein</fullName>
    </recommendedName>
</protein>
<dbReference type="GO" id="GO:0051213">
    <property type="term" value="F:dioxygenase activity"/>
    <property type="evidence" value="ECO:0007669"/>
    <property type="project" value="InterPro"/>
</dbReference>
<dbReference type="OrthoDB" id="545910at2759"/>
<reference evidence="3 4" key="1">
    <citation type="submission" date="2019-02" db="EMBL/GenBank/DDBJ databases">
        <title>Genome sequencing of the rare red list fungi Bondarzewia mesenterica.</title>
        <authorList>
            <person name="Buettner E."/>
            <person name="Kellner H."/>
        </authorList>
    </citation>
    <scope>NUCLEOTIDE SEQUENCE [LARGE SCALE GENOMIC DNA]</scope>
    <source>
        <strain evidence="3 4">DSM 108281</strain>
    </source>
</reference>
<evidence type="ECO:0000259" key="2">
    <source>
        <dbReference type="PROSITE" id="PS51471"/>
    </source>
</evidence>
<dbReference type="PANTHER" id="PTHR31212:SF4">
    <property type="entry name" value="ALPHA-KETOGLUTARATE-DEPENDENT DIOXYGENASE ALKB HOMOLOG 3"/>
    <property type="match status" value="1"/>
</dbReference>
<evidence type="ECO:0000313" key="4">
    <source>
        <dbReference type="Proteomes" id="UP000310158"/>
    </source>
</evidence>
<evidence type="ECO:0000313" key="3">
    <source>
        <dbReference type="EMBL" id="THH20378.1"/>
    </source>
</evidence>
<dbReference type="EMBL" id="SGPL01000023">
    <property type="protein sequence ID" value="THH20378.1"/>
    <property type="molecule type" value="Genomic_DNA"/>
</dbReference>
<dbReference type="InterPro" id="IPR005123">
    <property type="entry name" value="Oxoglu/Fe-dep_dioxygenase_dom"/>
</dbReference>
<dbReference type="InterPro" id="IPR027450">
    <property type="entry name" value="AlkB-like"/>
</dbReference>
<name>A0A4S4M755_9AGAM</name>
<dbReference type="Gene3D" id="2.60.120.590">
    <property type="entry name" value="Alpha-ketoglutarate-dependent dioxygenase AlkB-like"/>
    <property type="match status" value="1"/>
</dbReference>
<sequence>MTENDTETLLAVLSSILPEPIPAQEILLDALVQSNGDVNTAARKLSSDTNAGLKSKKRKRTTNLDAWLAHSIPLPSKSRSKSPEKKSSLKPMASGTSARDTMMAGPSRAGPSSTTKPIVNLMDVLRPPPSTGPSIPRYPPLTLNNPSMIAEHTPCTLHPSILPPELACELFYTMLNEARDWKRNKWWLFERLVESPHRTAIFVRSYDGADEQTRACLQAARLWYNGREADVPKVFPAPMERACTIIERVVNAEVLKRRRFPLEWGGLPPNAEGEKITWRANFAASNCYEGTKEAVGFHSDRLTSLGPYPTIASLSLGTPRVFRLREVIPVDEIDERATRTYNIPLPHNSLIIMHASAQERFKHSIPPQTTLDRFRPAFPPPASISSLTLDPTNCRINITFRFYRPDFHPDSLPKCRCGLPMALRPDMKKRQREGGDGKDIEEARGEGEFRYWWTCTGGEQNEGKGCGFWKVMDVKAEGRGPFVMDLS</sequence>
<dbReference type="Proteomes" id="UP000310158">
    <property type="component" value="Unassembled WGS sequence"/>
</dbReference>
<dbReference type="SUPFAM" id="SSF51197">
    <property type="entry name" value="Clavaminate synthase-like"/>
    <property type="match status" value="1"/>
</dbReference>